<keyword evidence="2 9" id="KW-0813">Transport</keyword>
<evidence type="ECO:0000256" key="9">
    <source>
        <dbReference type="HAMAP-Rule" id="MF_01129"/>
    </source>
</evidence>
<comment type="similarity">
    <text evidence="9">Belongs to the H(+)-translocating pyrophosphatase (TC 3.A.10) family. K(+)-insensitive subfamily.</text>
</comment>
<dbReference type="OrthoDB" id="9808652at2"/>
<evidence type="ECO:0000256" key="8">
    <source>
        <dbReference type="ARBA" id="ARBA00023136"/>
    </source>
</evidence>
<feature type="transmembrane region" description="Helical" evidence="9">
    <location>
        <begin position="286"/>
        <end position="308"/>
    </location>
</feature>
<dbReference type="Pfam" id="PF03030">
    <property type="entry name" value="H_PPase"/>
    <property type="match status" value="1"/>
</dbReference>
<feature type="transmembrane region" description="Helical" evidence="9">
    <location>
        <begin position="349"/>
        <end position="372"/>
    </location>
</feature>
<dbReference type="HAMAP" id="MF_01129">
    <property type="entry name" value="PPase_energized_pump"/>
    <property type="match status" value="1"/>
</dbReference>
<evidence type="ECO:0000256" key="4">
    <source>
        <dbReference type="ARBA" id="ARBA00022842"/>
    </source>
</evidence>
<dbReference type="GO" id="GO:0005886">
    <property type="term" value="C:plasma membrane"/>
    <property type="evidence" value="ECO:0007669"/>
    <property type="project" value="UniProtKB-SubCell"/>
</dbReference>
<evidence type="ECO:0000256" key="6">
    <source>
        <dbReference type="ARBA" id="ARBA00022989"/>
    </source>
</evidence>
<comment type="catalytic activity">
    <reaction evidence="9">
        <text>diphosphate + H2O + H(+)(in) = 2 phosphate + 2 H(+)(out)</text>
        <dbReference type="Rhea" id="RHEA:13973"/>
        <dbReference type="ChEBI" id="CHEBI:15377"/>
        <dbReference type="ChEBI" id="CHEBI:15378"/>
        <dbReference type="ChEBI" id="CHEBI:33019"/>
        <dbReference type="ChEBI" id="CHEBI:43474"/>
        <dbReference type="EC" id="7.1.3.1"/>
    </reaction>
</comment>
<evidence type="ECO:0000256" key="3">
    <source>
        <dbReference type="ARBA" id="ARBA00022692"/>
    </source>
</evidence>
<feature type="transmembrane region" description="Helical" evidence="9">
    <location>
        <begin position="95"/>
        <end position="116"/>
    </location>
</feature>
<comment type="subunit">
    <text evidence="9">Homodimer.</text>
</comment>
<comment type="caution">
    <text evidence="11">The sequence shown here is derived from an EMBL/GenBank/DDBJ whole genome shotgun (WGS) entry which is preliminary data.</text>
</comment>
<dbReference type="GO" id="GO:0004427">
    <property type="term" value="F:inorganic diphosphate phosphatase activity"/>
    <property type="evidence" value="ECO:0007669"/>
    <property type="project" value="UniProtKB-UniRule"/>
</dbReference>
<feature type="transmembrane region" description="Helical" evidence="9">
    <location>
        <begin position="544"/>
        <end position="564"/>
    </location>
</feature>
<organism evidence="11 12">
    <name type="scientific">Polyangium spumosum</name>
    <dbReference type="NCBI Taxonomy" id="889282"/>
    <lineage>
        <taxon>Bacteria</taxon>
        <taxon>Pseudomonadati</taxon>
        <taxon>Myxococcota</taxon>
        <taxon>Polyangia</taxon>
        <taxon>Polyangiales</taxon>
        <taxon>Polyangiaceae</taxon>
        <taxon>Polyangium</taxon>
    </lineage>
</organism>
<dbReference type="EMBL" id="WJIE01000002">
    <property type="protein sequence ID" value="MRG91644.1"/>
    <property type="molecule type" value="Genomic_DNA"/>
</dbReference>
<name>A0A6N7PNC6_9BACT</name>
<feature type="transmembrane region" description="Helical" evidence="9">
    <location>
        <begin position="668"/>
        <end position="688"/>
    </location>
</feature>
<sequence length="764" mass="77094">MTELALILGISLLGIGFAGYLARWVLGCPTGEGDMPRVAARIRAAADYFTKRLRSTILAVSAVPGGGIFLAYGLARQKPEAQAFPPLELGAWLTLSFALGVGSAVAAAHVAAWTAARANVRAASGARRSLDHALQIAIRGGAVSGLFAVSLGLVGLVGLFALVFATKGGFSAEPGAALKLAPSIPLVIAGYPLGGAFAALVAELGGGAFAKSADMGADLAGRELGLPEDDVRNPATIADLAGDCAGEAAGKAASTFASTVAENLGAMLLAAAVFRQNEGIPSVLSIMLFPVVMRAFGVLAAMFGVMVVRTDDREDPMNALARGLYVTALLGLVGAAGAAKWLLGRHWLWFFGAATVGIAAGLLLLFVAQYYTEHRYRPVREIAEAARVGSPLVLLRGAAVGLEGALAPLVVLGVAVASAHVLGARTGLDGGGALGIAVATMGLLGMAAYALAMSGFGPIIDSAGGIVEMTIARERPDVRGRTVVLDAVGNTAKSFARAHAGAAALLATSMLVSVWLDEARRRVAAGKPAAAAAGSALSVGRPEVYLGAAIGVVLVVWFASRVLGSVSRAARRVLDEARRQINAPSSLGASSGAWTPPHPRASRSSAAPNNPRAGHAAPDLDACVELGSRAALGSAITPALVAASVPIAVGLGLRFAGTEDNPLAVADAVAALILAATIAGVLGALLLGNAGGAWDNAKKYIVTGAHGGRYLVDETGARVDNPTYIAAAIGDTVGDPLKDAAGPAIHVLVKMLPVVTIVFLPFFV</sequence>
<keyword evidence="9" id="KW-1003">Cell membrane</keyword>
<comment type="caution">
    <text evidence="9">Lacks conserved residue(s) required for the propagation of feature annotation.</text>
</comment>
<accession>A0A6N7PNC6</accession>
<dbReference type="Proteomes" id="UP000440224">
    <property type="component" value="Unassembled WGS sequence"/>
</dbReference>
<comment type="subcellular location">
    <subcellularLocation>
        <location evidence="9">Cell membrane</location>
        <topology evidence="9">Multi-pass membrane protein</topology>
    </subcellularLocation>
    <subcellularLocation>
        <location evidence="1">Endomembrane system</location>
        <topology evidence="1">Multi-pass membrane protein</topology>
    </subcellularLocation>
</comment>
<feature type="transmembrane region" description="Helical" evidence="9">
    <location>
        <begin position="320"/>
        <end position="343"/>
    </location>
</feature>
<feature type="site" description="Determinant of potassium independence" evidence="9">
    <location>
        <position position="493"/>
    </location>
</feature>
<feature type="transmembrane region" description="Helical" evidence="9">
    <location>
        <begin position="184"/>
        <end position="202"/>
    </location>
</feature>
<protein>
    <recommendedName>
        <fullName evidence="9">K(+)-insensitive pyrophosphate-energized proton pump</fullName>
        <ecNumber evidence="9">7.1.3.1</ecNumber>
    </recommendedName>
    <alternativeName>
        <fullName evidence="9">Membrane-bound proton-translocating pyrophosphatase</fullName>
    </alternativeName>
    <alternativeName>
        <fullName evidence="9">Pyrophosphate-energized inorganic pyrophosphatase</fullName>
        <shortName evidence="9">H(+)-PPase</shortName>
    </alternativeName>
</protein>
<keyword evidence="3 9" id="KW-0812">Transmembrane</keyword>
<keyword evidence="6 9" id="KW-1133">Transmembrane helix</keyword>
<keyword evidence="9" id="KW-0375">Hydrogen ion transport</keyword>
<dbReference type="EC" id="7.1.3.1" evidence="9"/>
<dbReference type="AlphaFoldDB" id="A0A6N7PNC6"/>
<dbReference type="GO" id="GO:0000287">
    <property type="term" value="F:magnesium ion binding"/>
    <property type="evidence" value="ECO:0007669"/>
    <property type="project" value="UniProtKB-UniRule"/>
</dbReference>
<feature type="transmembrane region" description="Helical" evidence="9">
    <location>
        <begin position="744"/>
        <end position="763"/>
    </location>
</feature>
<keyword evidence="5 9" id="KW-1278">Translocase</keyword>
<dbReference type="RefSeq" id="WP_153818533.1">
    <property type="nucleotide sequence ID" value="NZ_WJIE01000002.1"/>
</dbReference>
<gene>
    <name evidence="9" type="primary">hppA</name>
    <name evidence="11" type="ORF">GF068_06860</name>
</gene>
<dbReference type="PANTHER" id="PTHR31998">
    <property type="entry name" value="K(+)-INSENSITIVE PYROPHOSPHATE-ENERGIZED PROTON PUMP"/>
    <property type="match status" value="1"/>
</dbReference>
<evidence type="ECO:0000256" key="10">
    <source>
        <dbReference type="SAM" id="MobiDB-lite"/>
    </source>
</evidence>
<feature type="transmembrane region" description="Helical" evidence="9">
    <location>
        <begin position="431"/>
        <end position="452"/>
    </location>
</feature>
<evidence type="ECO:0000313" key="12">
    <source>
        <dbReference type="Proteomes" id="UP000440224"/>
    </source>
</evidence>
<evidence type="ECO:0000256" key="5">
    <source>
        <dbReference type="ARBA" id="ARBA00022967"/>
    </source>
</evidence>
<evidence type="ECO:0000256" key="7">
    <source>
        <dbReference type="ARBA" id="ARBA00023065"/>
    </source>
</evidence>
<feature type="transmembrane region" description="Helical" evidence="9">
    <location>
        <begin position="57"/>
        <end position="75"/>
    </location>
</feature>
<reference evidence="11 12" key="1">
    <citation type="submission" date="2019-10" db="EMBL/GenBank/DDBJ databases">
        <title>A soil myxobacterium in the family Polyangiaceae.</title>
        <authorList>
            <person name="Li Y."/>
            <person name="Wang J."/>
        </authorList>
    </citation>
    <scope>NUCLEOTIDE SEQUENCE [LARGE SCALE GENOMIC DNA]</scope>
    <source>
        <strain evidence="11 12">DSM 14734</strain>
    </source>
</reference>
<dbReference type="PIRSF" id="PIRSF001265">
    <property type="entry name" value="H+-PPase"/>
    <property type="match status" value="1"/>
</dbReference>
<comment type="function">
    <text evidence="9">Proton pump that utilizes the energy of pyrophosphate hydrolysis as the driving force for proton movement across the membrane. Generates a proton motive force.</text>
</comment>
<feature type="transmembrane region" description="Helical" evidence="9">
    <location>
        <begin position="635"/>
        <end position="656"/>
    </location>
</feature>
<comment type="cofactor">
    <cofactor evidence="9">
        <name>Mg(2+)</name>
        <dbReference type="ChEBI" id="CHEBI:18420"/>
    </cofactor>
</comment>
<keyword evidence="12" id="KW-1185">Reference proteome</keyword>
<feature type="region of interest" description="Disordered" evidence="10">
    <location>
        <begin position="585"/>
        <end position="614"/>
    </location>
</feature>
<proteinExistence type="inferred from homology"/>
<keyword evidence="4 9" id="KW-0460">Magnesium</keyword>
<feature type="transmembrane region" description="Helical" evidence="9">
    <location>
        <begin position="498"/>
        <end position="516"/>
    </location>
</feature>
<feature type="transmembrane region" description="Helical" evidence="9">
    <location>
        <begin position="136"/>
        <end position="164"/>
    </location>
</feature>
<dbReference type="GO" id="GO:0012505">
    <property type="term" value="C:endomembrane system"/>
    <property type="evidence" value="ECO:0007669"/>
    <property type="project" value="UniProtKB-SubCell"/>
</dbReference>
<keyword evidence="7 9" id="KW-0406">Ion transport</keyword>
<keyword evidence="8 9" id="KW-0472">Membrane</keyword>
<dbReference type="InterPro" id="IPR004131">
    <property type="entry name" value="PPase-energised_H-pump"/>
</dbReference>
<feature type="transmembrane region" description="Helical" evidence="9">
    <location>
        <begin position="6"/>
        <end position="26"/>
    </location>
</feature>
<feature type="transmembrane region" description="Helical" evidence="9">
    <location>
        <begin position="393"/>
        <end position="419"/>
    </location>
</feature>
<dbReference type="GO" id="GO:0009678">
    <property type="term" value="F:diphosphate hydrolysis-driven proton transmembrane transporter activity"/>
    <property type="evidence" value="ECO:0007669"/>
    <property type="project" value="UniProtKB-UniRule"/>
</dbReference>
<evidence type="ECO:0000256" key="1">
    <source>
        <dbReference type="ARBA" id="ARBA00004127"/>
    </source>
</evidence>
<evidence type="ECO:0000313" key="11">
    <source>
        <dbReference type="EMBL" id="MRG91644.1"/>
    </source>
</evidence>
<evidence type="ECO:0000256" key="2">
    <source>
        <dbReference type="ARBA" id="ARBA00022448"/>
    </source>
</evidence>